<comment type="subunit">
    <text evidence="5 7">Heterodimer of GatD and GatE.</text>
</comment>
<dbReference type="RefSeq" id="WP_022542120.1">
    <property type="nucleotide sequence ID" value="NC_022521.1"/>
</dbReference>
<comment type="similarity">
    <text evidence="5 7">Belongs to the asparaginase 1 family. GatD subfamily.</text>
</comment>
<evidence type="ECO:0000259" key="9">
    <source>
        <dbReference type="Pfam" id="PF17763"/>
    </source>
</evidence>
<dbReference type="SMART" id="SM00870">
    <property type="entry name" value="Asparaginase"/>
    <property type="match status" value="1"/>
</dbReference>
<keyword evidence="3 5" id="KW-0067">ATP-binding</keyword>
<feature type="active site" evidence="5">
    <location>
        <position position="176"/>
    </location>
</feature>
<dbReference type="GO" id="GO:0006450">
    <property type="term" value="P:regulation of translational fidelity"/>
    <property type="evidence" value="ECO:0007669"/>
    <property type="project" value="InterPro"/>
</dbReference>
<dbReference type="GeneID" id="17111200"/>
<dbReference type="InterPro" id="IPR011878">
    <property type="entry name" value="GatD"/>
</dbReference>
<feature type="active site" evidence="5 6">
    <location>
        <position position="175"/>
    </location>
</feature>
<dbReference type="PANTHER" id="PTHR11707">
    <property type="entry name" value="L-ASPARAGINASE"/>
    <property type="match status" value="1"/>
</dbReference>
<dbReference type="PROSITE" id="PS51732">
    <property type="entry name" value="ASN_GLN_ASE_3"/>
    <property type="match status" value="1"/>
</dbReference>
<dbReference type="PRINTS" id="PR00139">
    <property type="entry name" value="ASNGLNASE"/>
</dbReference>
<evidence type="ECO:0000259" key="8">
    <source>
        <dbReference type="Pfam" id="PF00710"/>
    </source>
</evidence>
<dbReference type="InterPro" id="IPR006033">
    <property type="entry name" value="AsnA_fam"/>
</dbReference>
<dbReference type="Gene3D" id="3.40.50.40">
    <property type="match status" value="1"/>
</dbReference>
<feature type="active site" evidence="5">
    <location>
        <position position="255"/>
    </location>
</feature>
<dbReference type="GO" id="GO:0005524">
    <property type="term" value="F:ATP binding"/>
    <property type="evidence" value="ECO:0007669"/>
    <property type="project" value="UniProtKB-KW"/>
</dbReference>
<dbReference type="EC" id="6.3.5.-" evidence="5 7"/>
<evidence type="ECO:0000256" key="2">
    <source>
        <dbReference type="ARBA" id="ARBA00022741"/>
    </source>
</evidence>
<evidence type="ECO:0000256" key="7">
    <source>
        <dbReference type="RuleBase" id="RU004457"/>
    </source>
</evidence>
<feature type="domain" description="GatD N-terminal" evidence="10">
    <location>
        <begin position="10"/>
        <end position="59"/>
    </location>
</feature>
<dbReference type="Proteomes" id="UP000016887">
    <property type="component" value="Chromosome"/>
</dbReference>
<dbReference type="KEGG" id="acj:ACAM_1382"/>
<dbReference type="GO" id="GO:0006412">
    <property type="term" value="P:translation"/>
    <property type="evidence" value="ECO:0007669"/>
    <property type="project" value="UniProtKB-UniRule"/>
</dbReference>
<dbReference type="NCBIfam" id="NF003217">
    <property type="entry name" value="PRK04183.1"/>
    <property type="match status" value="1"/>
</dbReference>
<protein>
    <recommendedName>
        <fullName evidence="5 7">Glutamyl-tRNA(Gln) amidotransferase subunit D</fullName>
        <shortName evidence="5">Glu-ADT subunit D</shortName>
        <ecNumber evidence="5 7">6.3.5.-</ecNumber>
    </recommendedName>
</protein>
<dbReference type="GO" id="GO:0016740">
    <property type="term" value="F:transferase activity"/>
    <property type="evidence" value="ECO:0007669"/>
    <property type="project" value="UniProtKB-KW"/>
</dbReference>
<dbReference type="EMBL" id="AP012489">
    <property type="protein sequence ID" value="BAN90851.1"/>
    <property type="molecule type" value="Genomic_DNA"/>
</dbReference>
<comment type="catalytic activity">
    <reaction evidence="5 7">
        <text>L-glutamyl-tRNA(Gln) + L-glutamine + ATP + H2O = L-glutaminyl-tRNA(Gln) + L-glutamate + ADP + phosphate + H(+)</text>
        <dbReference type="Rhea" id="RHEA:17521"/>
        <dbReference type="Rhea" id="RHEA-COMP:9681"/>
        <dbReference type="Rhea" id="RHEA-COMP:9684"/>
        <dbReference type="ChEBI" id="CHEBI:15377"/>
        <dbReference type="ChEBI" id="CHEBI:15378"/>
        <dbReference type="ChEBI" id="CHEBI:29985"/>
        <dbReference type="ChEBI" id="CHEBI:30616"/>
        <dbReference type="ChEBI" id="CHEBI:43474"/>
        <dbReference type="ChEBI" id="CHEBI:58359"/>
        <dbReference type="ChEBI" id="CHEBI:78520"/>
        <dbReference type="ChEBI" id="CHEBI:78521"/>
        <dbReference type="ChEBI" id="CHEBI:456216"/>
    </reaction>
</comment>
<dbReference type="NCBIfam" id="TIGR02153">
    <property type="entry name" value="gatD_arch"/>
    <property type="match status" value="1"/>
</dbReference>
<dbReference type="Gene3D" id="2.30.30.520">
    <property type="match status" value="1"/>
</dbReference>
<dbReference type="Pfam" id="PF18195">
    <property type="entry name" value="GatD_N"/>
    <property type="match status" value="1"/>
</dbReference>
<dbReference type="SUPFAM" id="SSF141300">
    <property type="entry name" value="GatD N-terminal domain-like"/>
    <property type="match status" value="1"/>
</dbReference>
<feature type="active site" evidence="5">
    <location>
        <position position="99"/>
    </location>
</feature>
<dbReference type="InterPro" id="IPR006034">
    <property type="entry name" value="Asparaginase/glutaminase-like"/>
</dbReference>
<dbReference type="Gene3D" id="3.40.50.1170">
    <property type="entry name" value="L-asparaginase, N-terminal domain"/>
    <property type="match status" value="1"/>
</dbReference>
<dbReference type="CDD" id="cd08962">
    <property type="entry name" value="GatD"/>
    <property type="match status" value="1"/>
</dbReference>
<dbReference type="PIRSF" id="PIRSF500175">
    <property type="entry name" value="Glu_ADT_D"/>
    <property type="match status" value="1"/>
</dbReference>
<dbReference type="PROSITE" id="PS00917">
    <property type="entry name" value="ASN_GLN_ASE_2"/>
    <property type="match status" value="1"/>
</dbReference>
<proteinExistence type="inferred from homology"/>
<evidence type="ECO:0000313" key="12">
    <source>
        <dbReference type="Proteomes" id="UP000016887"/>
    </source>
</evidence>
<dbReference type="SFLD" id="SFLDS00057">
    <property type="entry name" value="Glutaminase/Asparaginase"/>
    <property type="match status" value="1"/>
</dbReference>
<dbReference type="InterPro" id="IPR036152">
    <property type="entry name" value="Asp/glu_Ase-like_sf"/>
</dbReference>
<dbReference type="InterPro" id="IPR037222">
    <property type="entry name" value="GatD_N_sf"/>
</dbReference>
<gene>
    <name evidence="5 11" type="primary">gatD</name>
    <name evidence="11" type="ORF">ACAM_1382</name>
</gene>
<reference evidence="11 12" key="1">
    <citation type="journal article" date="2013" name="Appl. Environ. Microbiol.">
        <title>Variation of the Virus-Related Elements within Syntenic Genomes of the Hyperthermophilic Archaeon Aeropyrum.</title>
        <authorList>
            <person name="Daifuku T."/>
            <person name="Yoshida T."/>
            <person name="Kitamura T."/>
            <person name="Kawaichi S."/>
            <person name="Inoue T."/>
            <person name="Nomura K."/>
            <person name="Yoshida Y."/>
            <person name="Kuno S."/>
            <person name="Sako Y."/>
        </authorList>
    </citation>
    <scope>NUCLEOTIDE SEQUENCE [LARGE SCALE GENOMIC DNA]</scope>
    <source>
        <strain evidence="11 12">SY1</strain>
    </source>
</reference>
<dbReference type="NCBIfam" id="TIGR00519">
    <property type="entry name" value="asnASE_I"/>
    <property type="match status" value="1"/>
</dbReference>
<keyword evidence="4 5" id="KW-0648">Protein biosynthesis</keyword>
<evidence type="ECO:0000256" key="4">
    <source>
        <dbReference type="ARBA" id="ARBA00022917"/>
    </source>
</evidence>
<keyword evidence="1 5" id="KW-0436">Ligase</keyword>
<dbReference type="InterPro" id="IPR027474">
    <property type="entry name" value="L-asparaginase_N"/>
</dbReference>
<dbReference type="PIRSF" id="PIRSF001220">
    <property type="entry name" value="L-ASNase_gatD"/>
    <property type="match status" value="1"/>
</dbReference>
<evidence type="ECO:0000256" key="5">
    <source>
        <dbReference type="HAMAP-Rule" id="MF_00586"/>
    </source>
</evidence>
<accession>U3TEH9</accession>
<keyword evidence="12" id="KW-1185">Reference proteome</keyword>
<keyword evidence="2 5" id="KW-0547">Nucleotide-binding</keyword>
<dbReference type="InterPro" id="IPR040918">
    <property type="entry name" value="GatD_N"/>
</dbReference>
<dbReference type="InterPro" id="IPR027473">
    <property type="entry name" value="L-asparaginase_C"/>
</dbReference>
<dbReference type="PATRIC" id="fig|1198449.6.peg.1397"/>
<evidence type="ECO:0000256" key="3">
    <source>
        <dbReference type="ARBA" id="ARBA00022840"/>
    </source>
</evidence>
<evidence type="ECO:0000256" key="1">
    <source>
        <dbReference type="ARBA" id="ARBA00022598"/>
    </source>
</evidence>
<dbReference type="Pfam" id="PF00710">
    <property type="entry name" value="Asparaginase"/>
    <property type="match status" value="1"/>
</dbReference>
<dbReference type="InterPro" id="IPR037152">
    <property type="entry name" value="L-asparaginase_N_sf"/>
</dbReference>
<feature type="domain" description="L-asparaginase N-terminal" evidence="8">
    <location>
        <begin position="90"/>
        <end position="283"/>
    </location>
</feature>
<evidence type="ECO:0000256" key="6">
    <source>
        <dbReference type="PROSITE-ProRule" id="PRU10100"/>
    </source>
</evidence>
<dbReference type="STRING" id="1198449.ACAM_1382"/>
<evidence type="ECO:0000313" key="11">
    <source>
        <dbReference type="EMBL" id="BAN90851.1"/>
    </source>
</evidence>
<dbReference type="GO" id="GO:0004067">
    <property type="term" value="F:asparaginase activity"/>
    <property type="evidence" value="ECO:0007669"/>
    <property type="project" value="UniProtKB-UniRule"/>
</dbReference>
<dbReference type="InterPro" id="IPR040919">
    <property type="entry name" value="Asparaginase_C"/>
</dbReference>
<dbReference type="GO" id="GO:0050567">
    <property type="term" value="F:glutaminyl-tRNA synthase (glutamine-hydrolyzing) activity"/>
    <property type="evidence" value="ECO:0007669"/>
    <property type="project" value="UniProtKB-UniRule"/>
</dbReference>
<dbReference type="AlphaFoldDB" id="U3TEH9"/>
<dbReference type="Pfam" id="PF17763">
    <property type="entry name" value="Asparaginase_C"/>
    <property type="match status" value="1"/>
</dbReference>
<dbReference type="PANTHER" id="PTHR11707:SF28">
    <property type="entry name" value="60 KDA LYSOPHOSPHOLIPASE"/>
    <property type="match status" value="1"/>
</dbReference>
<organism evidence="11 12">
    <name type="scientific">Aeropyrum camini SY1 = JCM 12091</name>
    <dbReference type="NCBI Taxonomy" id="1198449"/>
    <lineage>
        <taxon>Archaea</taxon>
        <taxon>Thermoproteota</taxon>
        <taxon>Thermoprotei</taxon>
        <taxon>Desulfurococcales</taxon>
        <taxon>Desulfurococcaceae</taxon>
        <taxon>Aeropyrum</taxon>
    </lineage>
</organism>
<dbReference type="SUPFAM" id="SSF53774">
    <property type="entry name" value="Glutaminase/Asparaginase"/>
    <property type="match status" value="1"/>
</dbReference>
<comment type="function">
    <text evidence="5 7">Allows the formation of correctly charged Gln-tRNA(Gln) through the transamidation of misacylated Glu-tRNA(Gln) in organisms which lack glutaminyl-tRNA synthetase. The reaction takes place in the presence of glutamine and ATP through an activated gamma-phospho-Glu-tRNA(Gln). The GatDE system is specific for glutamate and does not act on aspartate.</text>
</comment>
<keyword evidence="11" id="KW-0808">Transferase</keyword>
<feature type="domain" description="Asparaginase/glutaminase C-terminal" evidence="9">
    <location>
        <begin position="306"/>
        <end position="419"/>
    </location>
</feature>
<dbReference type="GO" id="GO:0006520">
    <property type="term" value="P:amino acid metabolic process"/>
    <property type="evidence" value="ECO:0007669"/>
    <property type="project" value="InterPro"/>
</dbReference>
<dbReference type="HAMAP" id="MF_00586">
    <property type="entry name" value="GatD"/>
    <property type="match status" value="1"/>
</dbReference>
<sequence length="442" mass="47794">MARLLSKAGAKPGDIVEVRRGDGSVFKGVLMPKHETSHPDTVVIKLDNGYNIGVLVGEGDDIVVKGSLKPGTPGAPVPLLEEAIKPPGEKVFIIGAGGTIASRVDYETGAVKPYLDASELASTIPELQRYASIEAEQLFSILSEDMKPRMWEAIVDKAARVLEAGYEGVVVAHGTDTMAFTASALSFAFHRGLPRPVILTGSQRSSDRPSSDAAFNLTASVLAASRAPFAEVAVVMHGETGDTYALAHRGVRVKKMHSSRRDAFQSVNDRPLARIYPFEGRVEMLRGDYRRRGESDLQAENGFEERVALVKHFPGLIGEVLDALLDRGFRGIVVEGTGFGHVSSDAVKVLERARDEGVPVVVTTQTIFGRVNLNVYSTGRKMLAAGAIPAGDMTSEAAYAKLSWILARTQDLSEVRELFHRNLAGELSERHILRLYRHVGGV</sequence>
<dbReference type="eggNOG" id="arCOG01924">
    <property type="taxonomic scope" value="Archaea"/>
</dbReference>
<dbReference type="InterPro" id="IPR027475">
    <property type="entry name" value="Asparaginase/glutaminase_AS2"/>
</dbReference>
<name>U3TEH9_9CREN</name>
<evidence type="ECO:0000259" key="10">
    <source>
        <dbReference type="Pfam" id="PF18195"/>
    </source>
</evidence>